<keyword evidence="2" id="KW-1185">Reference proteome</keyword>
<evidence type="ECO:0000313" key="1">
    <source>
        <dbReference type="EMBL" id="OCT13387.1"/>
    </source>
</evidence>
<proteinExistence type="predicted"/>
<dbReference type="STRING" id="512399.A8709_17385"/>
<name>A0A1C0ZZ16_9BACL</name>
<evidence type="ECO:0000313" key="2">
    <source>
        <dbReference type="Proteomes" id="UP000093309"/>
    </source>
</evidence>
<sequence length="75" mass="8357">MSKSKGQQPMLLVFLCEKARGYAHVSIYQVREKISLGQCLNSGFVGFVKTKFPLIAKFGVDVAFLRNGKNKGFKT</sequence>
<protein>
    <submittedName>
        <fullName evidence="1">Uncharacterized protein</fullName>
    </submittedName>
</protein>
<dbReference type="AlphaFoldDB" id="A0A1C0ZZ16"/>
<dbReference type="Proteomes" id="UP000093309">
    <property type="component" value="Unassembled WGS sequence"/>
</dbReference>
<dbReference type="EMBL" id="LYPC01000022">
    <property type="protein sequence ID" value="OCT13387.1"/>
    <property type="molecule type" value="Genomic_DNA"/>
</dbReference>
<accession>A0A1C0ZZ16</accession>
<organism evidence="1 2">
    <name type="scientific">Paenibacillus pectinilyticus</name>
    <dbReference type="NCBI Taxonomy" id="512399"/>
    <lineage>
        <taxon>Bacteria</taxon>
        <taxon>Bacillati</taxon>
        <taxon>Bacillota</taxon>
        <taxon>Bacilli</taxon>
        <taxon>Bacillales</taxon>
        <taxon>Paenibacillaceae</taxon>
        <taxon>Paenibacillus</taxon>
    </lineage>
</organism>
<reference evidence="2" key="1">
    <citation type="submission" date="2016-05" db="EMBL/GenBank/DDBJ databases">
        <title>Paenibacillus oryzae. sp. nov., isolated from the rice root.</title>
        <authorList>
            <person name="Zhang J."/>
            <person name="Zhang X."/>
        </authorList>
    </citation>
    <scope>NUCLEOTIDE SEQUENCE [LARGE SCALE GENOMIC DNA]</scope>
    <source>
        <strain evidence="2">KCTC13222</strain>
    </source>
</reference>
<comment type="caution">
    <text evidence="1">The sequence shown here is derived from an EMBL/GenBank/DDBJ whole genome shotgun (WGS) entry which is preliminary data.</text>
</comment>
<gene>
    <name evidence="1" type="ORF">A8709_17385</name>
</gene>